<evidence type="ECO:0000313" key="2">
    <source>
        <dbReference type="EMBL" id="QEH38187.1"/>
    </source>
</evidence>
<dbReference type="EMBL" id="CP042997">
    <property type="protein sequence ID" value="QEH38187.1"/>
    <property type="molecule type" value="Genomic_DNA"/>
</dbReference>
<feature type="signal peptide" evidence="1">
    <location>
        <begin position="1"/>
        <end position="22"/>
    </location>
</feature>
<evidence type="ECO:0000256" key="1">
    <source>
        <dbReference type="SAM" id="SignalP"/>
    </source>
</evidence>
<dbReference type="RefSeq" id="WP_148597653.1">
    <property type="nucleotide sequence ID" value="NZ_CP042997.1"/>
</dbReference>
<sequence length="229" mass="24336" precursor="true">MRLLRYGSFLSVTVLATGLAAAQEYKVEELKEAAPSGFAPEVSSALNPHGYRITDAEGKPLASLWLRKEVPAASKPGAPQGVIQFPFLASSELLGVIRFDGEGHDYRDQAIPKGLYTLRYGLQPVNGDHLGVSPFRDYSMLLPAAKDKTVGVLPKKQLETQSAEAAGTSHPGILFMLSASADAKAPSMIHDGEKNTWRVVVPLSLAVKGEAKPSPYPVSIILVGASEGA</sequence>
<dbReference type="KEGG" id="agv:OJF2_67850"/>
<keyword evidence="3" id="KW-1185">Reference proteome</keyword>
<reference evidence="2 3" key="1">
    <citation type="submission" date="2019-08" db="EMBL/GenBank/DDBJ databases">
        <title>Deep-cultivation of Planctomycetes and their phenomic and genomic characterization uncovers novel biology.</title>
        <authorList>
            <person name="Wiegand S."/>
            <person name="Jogler M."/>
            <person name="Boedeker C."/>
            <person name="Pinto D."/>
            <person name="Vollmers J."/>
            <person name="Rivas-Marin E."/>
            <person name="Kohn T."/>
            <person name="Peeters S.H."/>
            <person name="Heuer A."/>
            <person name="Rast P."/>
            <person name="Oberbeckmann S."/>
            <person name="Bunk B."/>
            <person name="Jeske O."/>
            <person name="Meyerdierks A."/>
            <person name="Storesund J.E."/>
            <person name="Kallscheuer N."/>
            <person name="Luecker S."/>
            <person name="Lage O.M."/>
            <person name="Pohl T."/>
            <person name="Merkel B.J."/>
            <person name="Hornburger P."/>
            <person name="Mueller R.-W."/>
            <person name="Bruemmer F."/>
            <person name="Labrenz M."/>
            <person name="Spormann A.M."/>
            <person name="Op den Camp H."/>
            <person name="Overmann J."/>
            <person name="Amann R."/>
            <person name="Jetten M.S.M."/>
            <person name="Mascher T."/>
            <person name="Medema M.H."/>
            <person name="Devos D.P."/>
            <person name="Kaster A.-K."/>
            <person name="Ovreas L."/>
            <person name="Rohde M."/>
            <person name="Galperin M.Y."/>
            <person name="Jogler C."/>
        </authorList>
    </citation>
    <scope>NUCLEOTIDE SEQUENCE [LARGE SCALE GENOMIC DNA]</scope>
    <source>
        <strain evidence="2 3">OJF2</strain>
    </source>
</reference>
<accession>A0A5B9WCD4</accession>
<gene>
    <name evidence="2" type="ORF">OJF2_67850</name>
</gene>
<dbReference type="OrthoDB" id="281207at2"/>
<feature type="chain" id="PRO_5022812307" description="Nickel uptake substrate-specific transmembrane region" evidence="1">
    <location>
        <begin position="23"/>
        <end position="229"/>
    </location>
</feature>
<dbReference type="Proteomes" id="UP000324233">
    <property type="component" value="Chromosome"/>
</dbReference>
<evidence type="ECO:0000313" key="3">
    <source>
        <dbReference type="Proteomes" id="UP000324233"/>
    </source>
</evidence>
<organism evidence="2 3">
    <name type="scientific">Aquisphaera giovannonii</name>
    <dbReference type="NCBI Taxonomy" id="406548"/>
    <lineage>
        <taxon>Bacteria</taxon>
        <taxon>Pseudomonadati</taxon>
        <taxon>Planctomycetota</taxon>
        <taxon>Planctomycetia</taxon>
        <taxon>Isosphaerales</taxon>
        <taxon>Isosphaeraceae</taxon>
        <taxon>Aquisphaera</taxon>
    </lineage>
</organism>
<evidence type="ECO:0008006" key="4">
    <source>
        <dbReference type="Google" id="ProtNLM"/>
    </source>
</evidence>
<proteinExistence type="predicted"/>
<keyword evidence="1" id="KW-0732">Signal</keyword>
<name>A0A5B9WCD4_9BACT</name>
<protein>
    <recommendedName>
        <fullName evidence="4">Nickel uptake substrate-specific transmembrane region</fullName>
    </recommendedName>
</protein>
<dbReference type="AlphaFoldDB" id="A0A5B9WCD4"/>